<dbReference type="InterPro" id="IPR036640">
    <property type="entry name" value="ABC1_TM_sf"/>
</dbReference>
<feature type="transmembrane region" description="Helical" evidence="8">
    <location>
        <begin position="1023"/>
        <end position="1046"/>
    </location>
</feature>
<dbReference type="InterPro" id="IPR003439">
    <property type="entry name" value="ABC_transporter-like_ATP-bd"/>
</dbReference>
<evidence type="ECO:0000256" key="8">
    <source>
        <dbReference type="SAM" id="Phobius"/>
    </source>
</evidence>
<comment type="subcellular location">
    <subcellularLocation>
        <location evidence="1">Membrane</location>
        <topology evidence="1">Multi-pass membrane protein</topology>
    </subcellularLocation>
</comment>
<feature type="non-terminal residue" evidence="11">
    <location>
        <position position="1"/>
    </location>
</feature>
<feature type="domain" description="ABC transmembrane type-1" evidence="10">
    <location>
        <begin position="755"/>
        <end position="1054"/>
    </location>
</feature>
<dbReference type="PROSITE" id="PS50929">
    <property type="entry name" value="ABC_TM1F"/>
    <property type="match status" value="2"/>
</dbReference>
<dbReference type="CDD" id="cd03250">
    <property type="entry name" value="ABCC_MRP_domain1"/>
    <property type="match status" value="1"/>
</dbReference>
<feature type="domain" description="ABC transporter" evidence="9">
    <location>
        <begin position="461"/>
        <end position="684"/>
    </location>
</feature>
<keyword evidence="5" id="KW-0067">ATP-binding</keyword>
<feature type="transmembrane region" description="Helical" evidence="8">
    <location>
        <begin position="215"/>
        <end position="234"/>
    </location>
</feature>
<dbReference type="PROSITE" id="PS50893">
    <property type="entry name" value="ABC_TRANSPORTER_2"/>
    <property type="match status" value="2"/>
</dbReference>
<gene>
    <name evidence="11" type="ORF">IPOD504_LOCUS14436</name>
</gene>
<dbReference type="SMART" id="SM00382">
    <property type="entry name" value="AAA"/>
    <property type="match status" value="2"/>
</dbReference>
<dbReference type="CDD" id="cd18580">
    <property type="entry name" value="ABC_6TM_ABCC_D2"/>
    <property type="match status" value="1"/>
</dbReference>
<evidence type="ECO:0000256" key="6">
    <source>
        <dbReference type="ARBA" id="ARBA00022989"/>
    </source>
</evidence>
<feature type="transmembrane region" description="Helical" evidence="8">
    <location>
        <begin position="812"/>
        <end position="834"/>
    </location>
</feature>
<feature type="transmembrane region" description="Helical" evidence="8">
    <location>
        <begin position="334"/>
        <end position="356"/>
    </location>
</feature>
<evidence type="ECO:0000256" key="5">
    <source>
        <dbReference type="ARBA" id="ARBA00022840"/>
    </source>
</evidence>
<evidence type="ECO:0000313" key="12">
    <source>
        <dbReference type="Proteomes" id="UP000837857"/>
    </source>
</evidence>
<keyword evidence="3 8" id="KW-0812">Transmembrane</keyword>
<name>A0ABN8IYI3_9NEOP</name>
<dbReference type="InterPro" id="IPR017871">
    <property type="entry name" value="ABC_transporter-like_CS"/>
</dbReference>
<evidence type="ECO:0000256" key="7">
    <source>
        <dbReference type="ARBA" id="ARBA00023136"/>
    </source>
</evidence>
<sequence length="1344" mass="150378">MESNVTEKSEDKLNKKRNKPNIISRLFICWVVPVIYRGNVRDVEETDLIVPTKKYDSDRLGDKLERYWLEELQNAAQTNRKPSLWRALVRMFWLAYVPGAFLLLVNTATRTIQPLLFIELLSYWSVDSTLTAQEAGYYAIAMLGLNFLGAICQHHNSLFVNSFSLKVKVGVSSLIYRKVLRMSQASIGDVATGKLVNLLSNDVARFDFAFMFLHYFWLVPVQLCVVLVLLYYTAGFAPFVGFFGVFVLVVPVQAGLTKLTAIIRRETAQRTDRRIKLMNELISGMQVIKMYAWEKPFQIIVRVARSNELQYLRKSIFIRSIFVGFMLFTERTTLFITSLTIVLTGSVLNATTIYPIQQFLAIVQMNLTFILPIAIASLTELFVALERIQGVLMMEERDDLKVLKYVNNESLNAITFNGKPTHNGSEYIVAKKYSAKEISGPRLSADLVPRPLATISNEYAVELNGVSASWTNSKDKMTLKNISIRLRKGKLCAIIGSVGSGKSSLLQVLLKEFAISEGSFNVNGRLSYACQESWLFPASVRDNILFGLPYEAEKYKEVCRVCSLLPDFKQFPFGDQSLVGERGVSLSGGQRARINLARSVYREADIYLLDDPLSAVDANVGRQLFERCINGYLHEKTRILVTHQIHFLKAADYLVVLNEGSIETMGTYDELVKSEKSFSLLISQLSESSDDKDGTGKVKRPSVNRGVSRISVKSEEGDDDEKIQTMEAEERAKGTLKWNVITSYVSSVNSVWAVALALFALLLTQASATAADYWLSFWTNQVDNYEQSLPDGVDPDPSLDNQIGILTTGQYLLVYGCIILFIIIITQLRIAAFVTMTTRISKNLHNITFSNLINAAMRFFDTNPSGRILNRFSKDMGAMDELLPRSVLEALQIYLSVISILVLNAIALPWTLIPTAILMFIFVFLSKWYIAAAQAVRRLEGTTKSPVFSMINSTITGLSTIRSSNSQNRLLTKFDDAQDVNSSAFYTFLGGSAAFGLYLDSICLVYLGSIITIFLIFDFGNVVPVGSIGLAITQTMALTMTLQMAARITADLLGQMTSVERVLEYSKLPQEENMETGPTNPPEDWPSEGSIKFVNVSMKYGPEDPYVLKNLCFTLERGWKVGVVGRTGAGKSSLISALFRLVNIEGSIIIDGLDTSGIAKANLRSKISIIPQEPVLFSASLRYNLDPFNYYSDDDIWRALEQVELKDAITALDFKVSEGGANFSVGQRQLVCLARAILRSNKILIMDEATANVDPQTDALIQKTIRRQFATCTVLTIAHRLNTIMDSDRVLVMDKGQLVEFDYPYRLLLNPDSKFSSMVRETGDKSKNSLFEVAKAKYFSVNHD</sequence>
<dbReference type="Pfam" id="PF00664">
    <property type="entry name" value="ABC_membrane"/>
    <property type="match status" value="2"/>
</dbReference>
<evidence type="ECO:0000259" key="9">
    <source>
        <dbReference type="PROSITE" id="PS50893"/>
    </source>
</evidence>
<dbReference type="Pfam" id="PF00005">
    <property type="entry name" value="ABC_tran"/>
    <property type="match status" value="2"/>
</dbReference>
<dbReference type="SUPFAM" id="SSF52540">
    <property type="entry name" value="P-loop containing nucleoside triphosphate hydrolases"/>
    <property type="match status" value="2"/>
</dbReference>
<evidence type="ECO:0000256" key="4">
    <source>
        <dbReference type="ARBA" id="ARBA00022741"/>
    </source>
</evidence>
<feature type="transmembrane region" description="Helical" evidence="8">
    <location>
        <begin position="995"/>
        <end position="1017"/>
    </location>
</feature>
<keyword evidence="7 8" id="KW-0472">Membrane</keyword>
<dbReference type="CDD" id="cd03244">
    <property type="entry name" value="ABCC_MRP_domain2"/>
    <property type="match status" value="1"/>
</dbReference>
<organism evidence="11 12">
    <name type="scientific">Iphiclides podalirius</name>
    <name type="common">scarce swallowtail</name>
    <dbReference type="NCBI Taxonomy" id="110791"/>
    <lineage>
        <taxon>Eukaryota</taxon>
        <taxon>Metazoa</taxon>
        <taxon>Ecdysozoa</taxon>
        <taxon>Arthropoda</taxon>
        <taxon>Hexapoda</taxon>
        <taxon>Insecta</taxon>
        <taxon>Pterygota</taxon>
        <taxon>Neoptera</taxon>
        <taxon>Endopterygota</taxon>
        <taxon>Lepidoptera</taxon>
        <taxon>Glossata</taxon>
        <taxon>Ditrysia</taxon>
        <taxon>Papilionoidea</taxon>
        <taxon>Papilionidae</taxon>
        <taxon>Papilioninae</taxon>
        <taxon>Iphiclides</taxon>
    </lineage>
</organism>
<dbReference type="Gene3D" id="1.20.1560.10">
    <property type="entry name" value="ABC transporter type 1, transmembrane domain"/>
    <property type="match status" value="2"/>
</dbReference>
<dbReference type="SUPFAM" id="SSF90123">
    <property type="entry name" value="ABC transporter transmembrane region"/>
    <property type="match status" value="2"/>
</dbReference>
<dbReference type="CDD" id="cd18579">
    <property type="entry name" value="ABC_6TM_ABCC_D1"/>
    <property type="match status" value="1"/>
</dbReference>
<evidence type="ECO:0000256" key="3">
    <source>
        <dbReference type="ARBA" id="ARBA00022692"/>
    </source>
</evidence>
<dbReference type="Proteomes" id="UP000837857">
    <property type="component" value="Chromosome 5"/>
</dbReference>
<reference evidence="11" key="1">
    <citation type="submission" date="2022-03" db="EMBL/GenBank/DDBJ databases">
        <authorList>
            <person name="Martin H S."/>
        </authorList>
    </citation>
    <scope>NUCLEOTIDE SEQUENCE</scope>
</reference>
<dbReference type="InterPro" id="IPR050173">
    <property type="entry name" value="ABC_transporter_C-like"/>
</dbReference>
<feature type="transmembrane region" description="Helical" evidence="8">
    <location>
        <begin position="240"/>
        <end position="263"/>
    </location>
</feature>
<keyword evidence="6 8" id="KW-1133">Transmembrane helix</keyword>
<dbReference type="PANTHER" id="PTHR24223">
    <property type="entry name" value="ATP-BINDING CASSETTE SUB-FAMILY C"/>
    <property type="match status" value="1"/>
</dbReference>
<feature type="transmembrane region" description="Helical" evidence="8">
    <location>
        <begin position="87"/>
        <end position="105"/>
    </location>
</feature>
<feature type="transmembrane region" description="Helical" evidence="8">
    <location>
        <begin position="362"/>
        <end position="385"/>
    </location>
</feature>
<dbReference type="InterPro" id="IPR044726">
    <property type="entry name" value="ABCC_6TM_D2"/>
</dbReference>
<proteinExistence type="predicted"/>
<keyword evidence="12" id="KW-1185">Reference proteome</keyword>
<evidence type="ECO:0000256" key="1">
    <source>
        <dbReference type="ARBA" id="ARBA00004141"/>
    </source>
</evidence>
<protein>
    <submittedName>
        <fullName evidence="11">Uncharacterized protein</fullName>
    </submittedName>
</protein>
<dbReference type="Gene3D" id="3.40.50.300">
    <property type="entry name" value="P-loop containing nucleotide triphosphate hydrolases"/>
    <property type="match status" value="2"/>
</dbReference>
<keyword evidence="4" id="KW-0547">Nucleotide-binding</keyword>
<dbReference type="InterPro" id="IPR003593">
    <property type="entry name" value="AAA+_ATPase"/>
</dbReference>
<dbReference type="InterPro" id="IPR044746">
    <property type="entry name" value="ABCC_6TM_D1"/>
</dbReference>
<evidence type="ECO:0000259" key="10">
    <source>
        <dbReference type="PROSITE" id="PS50929"/>
    </source>
</evidence>
<dbReference type="InterPro" id="IPR011527">
    <property type="entry name" value="ABC1_TM_dom"/>
</dbReference>
<dbReference type="PANTHER" id="PTHR24223:SF415">
    <property type="entry name" value="FI20190P1"/>
    <property type="match status" value="1"/>
</dbReference>
<evidence type="ECO:0000256" key="2">
    <source>
        <dbReference type="ARBA" id="ARBA00022448"/>
    </source>
</evidence>
<evidence type="ECO:0000313" key="11">
    <source>
        <dbReference type="EMBL" id="CAH2068594.1"/>
    </source>
</evidence>
<dbReference type="PROSITE" id="PS00211">
    <property type="entry name" value="ABC_TRANSPORTER_1"/>
    <property type="match status" value="2"/>
</dbReference>
<accession>A0ABN8IYI3</accession>
<dbReference type="InterPro" id="IPR027417">
    <property type="entry name" value="P-loop_NTPase"/>
</dbReference>
<feature type="transmembrane region" description="Helical" evidence="8">
    <location>
        <begin position="741"/>
        <end position="763"/>
    </location>
</feature>
<keyword evidence="2" id="KW-0813">Transport</keyword>
<feature type="domain" description="ABC transporter" evidence="9">
    <location>
        <begin position="1091"/>
        <end position="1320"/>
    </location>
</feature>
<feature type="domain" description="ABC transmembrane type-1" evidence="10">
    <location>
        <begin position="99"/>
        <end position="370"/>
    </location>
</feature>
<dbReference type="EMBL" id="OW152817">
    <property type="protein sequence ID" value="CAH2068594.1"/>
    <property type="molecule type" value="Genomic_DNA"/>
</dbReference>